<feature type="non-terminal residue" evidence="1">
    <location>
        <position position="71"/>
    </location>
</feature>
<proteinExistence type="predicted"/>
<comment type="caution">
    <text evidence="1">The sequence shown here is derived from an EMBL/GenBank/DDBJ whole genome shotgun (WGS) entry which is preliminary data.</text>
</comment>
<sequence length="71" mass="8491">MSNSNYNEQIKMNVPNFLRFQKILGSNNEIITNLETTLKKVYDLWLLEKIGKNINYELWLCLLIDQEIDQK</sequence>
<name>K2GU13_9BACT</name>
<evidence type="ECO:0000313" key="1">
    <source>
        <dbReference type="EMBL" id="EKE26840.1"/>
    </source>
</evidence>
<protein>
    <submittedName>
        <fullName evidence="1">Uncharacterized protein</fullName>
    </submittedName>
</protein>
<dbReference type="AlphaFoldDB" id="K2GU13"/>
<reference evidence="1" key="1">
    <citation type="journal article" date="2012" name="Science">
        <title>Fermentation, hydrogen, and sulfur metabolism in multiple uncultivated bacterial phyla.</title>
        <authorList>
            <person name="Wrighton K.C."/>
            <person name="Thomas B.C."/>
            <person name="Sharon I."/>
            <person name="Miller C.S."/>
            <person name="Castelle C.J."/>
            <person name="VerBerkmoes N.C."/>
            <person name="Wilkins M.J."/>
            <person name="Hettich R.L."/>
            <person name="Lipton M.S."/>
            <person name="Williams K.H."/>
            <person name="Long P.E."/>
            <person name="Banfield J.F."/>
        </authorList>
    </citation>
    <scope>NUCLEOTIDE SEQUENCE [LARGE SCALE GENOMIC DNA]</scope>
</reference>
<accession>K2GU13</accession>
<organism evidence="1">
    <name type="scientific">uncultured bacterium</name>
    <name type="common">gcode 4</name>
    <dbReference type="NCBI Taxonomy" id="1234023"/>
    <lineage>
        <taxon>Bacteria</taxon>
        <taxon>environmental samples</taxon>
    </lineage>
</organism>
<gene>
    <name evidence="1" type="ORF">ACD_4C00137G0006</name>
</gene>
<dbReference type="EMBL" id="AMFJ01000653">
    <property type="protein sequence ID" value="EKE26840.1"/>
    <property type="molecule type" value="Genomic_DNA"/>
</dbReference>